<dbReference type="EMBL" id="CADEPM010000007">
    <property type="protein sequence ID" value="CAB3408686.1"/>
    <property type="molecule type" value="Genomic_DNA"/>
</dbReference>
<proteinExistence type="predicted"/>
<keyword evidence="1" id="KW-0472">Membrane</keyword>
<name>A0A8S1F751_9PELO</name>
<evidence type="ECO:0008006" key="4">
    <source>
        <dbReference type="Google" id="ProtNLM"/>
    </source>
</evidence>
<evidence type="ECO:0000256" key="1">
    <source>
        <dbReference type="SAM" id="Phobius"/>
    </source>
</evidence>
<evidence type="ECO:0000313" key="2">
    <source>
        <dbReference type="EMBL" id="CAB3408686.1"/>
    </source>
</evidence>
<feature type="transmembrane region" description="Helical" evidence="1">
    <location>
        <begin position="60"/>
        <end position="78"/>
    </location>
</feature>
<keyword evidence="1" id="KW-1133">Transmembrane helix</keyword>
<reference evidence="2 3" key="1">
    <citation type="submission" date="2020-04" db="EMBL/GenBank/DDBJ databases">
        <authorList>
            <person name="Laetsch R D."/>
            <person name="Stevens L."/>
            <person name="Kumar S."/>
            <person name="Blaxter L. M."/>
        </authorList>
    </citation>
    <scope>NUCLEOTIDE SEQUENCE [LARGE SCALE GENOMIC DNA]</scope>
</reference>
<keyword evidence="1" id="KW-0812">Transmembrane</keyword>
<dbReference type="AlphaFoldDB" id="A0A8S1F751"/>
<dbReference type="Proteomes" id="UP000494206">
    <property type="component" value="Unassembled WGS sequence"/>
</dbReference>
<keyword evidence="3" id="KW-1185">Reference proteome</keyword>
<protein>
    <recommendedName>
        <fullName evidence="4">Receptor expression-enhancing protein</fullName>
    </recommendedName>
</protein>
<gene>
    <name evidence="2" type="ORF">CBOVIS_LOCUS10435</name>
</gene>
<evidence type="ECO:0000313" key="3">
    <source>
        <dbReference type="Proteomes" id="UP000494206"/>
    </source>
</evidence>
<comment type="caution">
    <text evidence="2">The sequence shown here is derived from an EMBL/GenBank/DDBJ whole genome shotgun (WGS) entry which is preliminary data.</text>
</comment>
<dbReference type="OrthoDB" id="5871872at2759"/>
<feature type="transmembrane region" description="Helical" evidence="1">
    <location>
        <begin position="108"/>
        <end position="125"/>
    </location>
</feature>
<accession>A0A8S1F751</accession>
<sequence length="144" mass="16495">MATKSELEVANWFDQLIHDKKNFTARYLAKVNEVTSIEIDIIVKAFCGVVILALMFSNEAQTICNFFLAIVPILLIYVHPDEKPPANILFLHFSIFGFSTIFDRLLGLIPFYFVLKLALFLALYLPPSNRLIDKFEAMLVPPRK</sequence>
<organism evidence="2 3">
    <name type="scientific">Caenorhabditis bovis</name>
    <dbReference type="NCBI Taxonomy" id="2654633"/>
    <lineage>
        <taxon>Eukaryota</taxon>
        <taxon>Metazoa</taxon>
        <taxon>Ecdysozoa</taxon>
        <taxon>Nematoda</taxon>
        <taxon>Chromadorea</taxon>
        <taxon>Rhabditida</taxon>
        <taxon>Rhabditina</taxon>
        <taxon>Rhabditomorpha</taxon>
        <taxon>Rhabditoidea</taxon>
        <taxon>Rhabditidae</taxon>
        <taxon>Peloderinae</taxon>
        <taxon>Caenorhabditis</taxon>
    </lineage>
</organism>